<reference evidence="1 2" key="1">
    <citation type="journal article" date="2019" name="Emerg. Microbes Infect.">
        <title>Comprehensive subspecies identification of 175 nontuberculous mycobacteria species based on 7547 genomic profiles.</title>
        <authorList>
            <person name="Matsumoto Y."/>
            <person name="Kinjo T."/>
            <person name="Motooka D."/>
            <person name="Nabeya D."/>
            <person name="Jung N."/>
            <person name="Uechi K."/>
            <person name="Horii T."/>
            <person name="Iida T."/>
            <person name="Fujita J."/>
            <person name="Nakamura S."/>
        </authorList>
    </citation>
    <scope>NUCLEOTIDE SEQUENCE [LARGE SCALE GENOMIC DNA]</scope>
    <source>
        <strain evidence="1 2">JCM 12375</strain>
    </source>
</reference>
<protein>
    <submittedName>
        <fullName evidence="1">Uncharacterized protein</fullName>
    </submittedName>
</protein>
<organism evidence="1 2">
    <name type="scientific">Mycolicibacterium mageritense</name>
    <name type="common">Mycobacterium mageritense</name>
    <dbReference type="NCBI Taxonomy" id="53462"/>
    <lineage>
        <taxon>Bacteria</taxon>
        <taxon>Bacillati</taxon>
        <taxon>Actinomycetota</taxon>
        <taxon>Actinomycetes</taxon>
        <taxon>Mycobacteriales</taxon>
        <taxon>Mycobacteriaceae</taxon>
        <taxon>Mycolicibacterium</taxon>
    </lineage>
</organism>
<evidence type="ECO:0000313" key="1">
    <source>
        <dbReference type="EMBL" id="BBX38056.1"/>
    </source>
</evidence>
<accession>A0ABM7I577</accession>
<dbReference type="EMBL" id="AP022567">
    <property type="protein sequence ID" value="BBX38056.1"/>
    <property type="molecule type" value="Genomic_DNA"/>
</dbReference>
<dbReference type="Proteomes" id="UP000465622">
    <property type="component" value="Chromosome"/>
</dbReference>
<name>A0ABM7I577_MYCME</name>
<dbReference type="RefSeq" id="WP_131524894.1">
    <property type="nucleotide sequence ID" value="NZ_AP022567.1"/>
</dbReference>
<gene>
    <name evidence="1" type="ORF">MMAGJ_73380</name>
</gene>
<evidence type="ECO:0000313" key="2">
    <source>
        <dbReference type="Proteomes" id="UP000465622"/>
    </source>
</evidence>
<proteinExistence type="predicted"/>
<keyword evidence="2" id="KW-1185">Reference proteome</keyword>
<sequence length="98" mass="11165">MSRTDAHAPFAVRMLRGEVAHHAVHLCAGDPALCSLPDLEAGWTAGPGRCRWEWTYTGHNWCSCSMCHWHSRPEVRRAAVRAELRGQVREWNAGEWQE</sequence>